<evidence type="ECO:0000313" key="1">
    <source>
        <dbReference type="EMBL" id="QSF45053.1"/>
    </source>
</evidence>
<dbReference type="Proteomes" id="UP000663452">
    <property type="component" value="Chromosome"/>
</dbReference>
<keyword evidence="2" id="KW-1185">Reference proteome</keyword>
<proteinExistence type="predicted"/>
<sequence>MSSELGCSKSSFYWYFKNRNEYIARMVKHWGEISTQQVILSSSVAEKAEDLFVRIGMVPAAAEQKSRILYHYYLGWYERYKHEQIGDEELHRHIGMLREQLLRI</sequence>
<dbReference type="RefSeq" id="WP_206102561.1">
    <property type="nucleotide sequence ID" value="NZ_CP070969.1"/>
</dbReference>
<accession>A0ABX7LA74</accession>
<evidence type="ECO:0000313" key="2">
    <source>
        <dbReference type="Proteomes" id="UP000663452"/>
    </source>
</evidence>
<gene>
    <name evidence="1" type="ORF">JRJ22_28640</name>
</gene>
<name>A0ABX7LA74_9BACL</name>
<protein>
    <recommendedName>
        <fullName evidence="3">Transcriptional regulator, TetR family</fullName>
    </recommendedName>
</protein>
<reference evidence="1 2" key="1">
    <citation type="submission" date="2021-02" db="EMBL/GenBank/DDBJ databases">
        <title>Paenibacillus tianjinensis sp. nov.</title>
        <authorList>
            <person name="Liu H."/>
        </authorList>
    </citation>
    <scope>NUCLEOTIDE SEQUENCE [LARGE SCALE GENOMIC DNA]</scope>
    <source>
        <strain evidence="1 2">TB2019</strain>
    </source>
</reference>
<dbReference type="EMBL" id="CP070969">
    <property type="protein sequence ID" value="QSF45053.1"/>
    <property type="molecule type" value="Genomic_DNA"/>
</dbReference>
<evidence type="ECO:0008006" key="3">
    <source>
        <dbReference type="Google" id="ProtNLM"/>
    </source>
</evidence>
<dbReference type="Gene3D" id="1.10.357.10">
    <property type="entry name" value="Tetracycline Repressor, domain 2"/>
    <property type="match status" value="1"/>
</dbReference>
<organism evidence="1 2">
    <name type="scientific">Paenibacillus tianjinensis</name>
    <dbReference type="NCBI Taxonomy" id="2810347"/>
    <lineage>
        <taxon>Bacteria</taxon>
        <taxon>Bacillati</taxon>
        <taxon>Bacillota</taxon>
        <taxon>Bacilli</taxon>
        <taxon>Bacillales</taxon>
        <taxon>Paenibacillaceae</taxon>
        <taxon>Paenibacillus</taxon>
    </lineage>
</organism>